<keyword evidence="7 10" id="KW-0560">Oxidoreductase</keyword>
<reference evidence="12 13" key="1">
    <citation type="submission" date="2016-09" db="EMBL/GenBank/DDBJ databases">
        <title>Genomic analysis reveals versatility of anaerobic energy metabolism of Geosporobacter ferrireducens IRF9 of phylum Firmicutes.</title>
        <authorList>
            <person name="Kim S.-J."/>
        </authorList>
    </citation>
    <scope>NUCLEOTIDE SEQUENCE [LARGE SCALE GENOMIC DNA]</scope>
    <source>
        <strain evidence="12 13">IRF9</strain>
    </source>
</reference>
<dbReference type="PIRSF" id="PIRSF000371">
    <property type="entry name" value="PFL_act_enz"/>
    <property type="match status" value="1"/>
</dbReference>
<dbReference type="GO" id="GO:0043365">
    <property type="term" value="F:[formate-C-acetyltransferase]-activating enzyme activity"/>
    <property type="evidence" value="ECO:0007669"/>
    <property type="project" value="UniProtKB-UniRule"/>
</dbReference>
<dbReference type="PANTHER" id="PTHR30352:SF5">
    <property type="entry name" value="PYRUVATE FORMATE-LYASE 1-ACTIVATING ENZYME"/>
    <property type="match status" value="1"/>
</dbReference>
<dbReference type="PROSITE" id="PS01087">
    <property type="entry name" value="RADICAL_ACTIVATING"/>
    <property type="match status" value="1"/>
</dbReference>
<dbReference type="InterPro" id="IPR058240">
    <property type="entry name" value="rSAM_sf"/>
</dbReference>
<dbReference type="InterPro" id="IPR001989">
    <property type="entry name" value="Radical_activat_CS"/>
</dbReference>
<dbReference type="InterPro" id="IPR034457">
    <property type="entry name" value="Organic_radical-activating"/>
</dbReference>
<comment type="subcellular location">
    <subcellularLocation>
        <location evidence="10">Cytoplasm</location>
    </subcellularLocation>
</comment>
<accession>A0A1D8GMX8</accession>
<dbReference type="KEGG" id="gfe:Gferi_23255"/>
<comment type="function">
    <text evidence="1 10">Activation of pyruvate formate-lyase under anaerobic conditions by generation of an organic free radical, using S-adenosylmethionine and reduced flavodoxin as cosubstrates to produce 5'-deoxy-adenosine.</text>
</comment>
<keyword evidence="9 10" id="KW-0411">Iron-sulfur</keyword>
<dbReference type="InterPro" id="IPR012838">
    <property type="entry name" value="PFL1_activating"/>
</dbReference>
<dbReference type="EC" id="1.97.1.4" evidence="10"/>
<evidence type="ECO:0000256" key="2">
    <source>
        <dbReference type="ARBA" id="ARBA00009777"/>
    </source>
</evidence>
<name>A0A1D8GMX8_9FIRM</name>
<dbReference type="CDD" id="cd01335">
    <property type="entry name" value="Radical_SAM"/>
    <property type="match status" value="1"/>
</dbReference>
<keyword evidence="12" id="KW-0670">Pyruvate</keyword>
<dbReference type="Gene3D" id="3.20.20.70">
    <property type="entry name" value="Aldolase class I"/>
    <property type="match status" value="1"/>
</dbReference>
<feature type="domain" description="Radical SAM core" evidence="11">
    <location>
        <begin position="18"/>
        <end position="239"/>
    </location>
</feature>
<dbReference type="GO" id="GO:0016829">
    <property type="term" value="F:lyase activity"/>
    <property type="evidence" value="ECO:0007669"/>
    <property type="project" value="UniProtKB-KW"/>
</dbReference>
<evidence type="ECO:0000256" key="1">
    <source>
        <dbReference type="ARBA" id="ARBA00003141"/>
    </source>
</evidence>
<keyword evidence="6 10" id="KW-0479">Metal-binding</keyword>
<dbReference type="GO" id="GO:0005737">
    <property type="term" value="C:cytoplasm"/>
    <property type="evidence" value="ECO:0007669"/>
    <property type="project" value="UniProtKB-SubCell"/>
</dbReference>
<dbReference type="STRING" id="1424294.Gferi_23255"/>
<evidence type="ECO:0000256" key="3">
    <source>
        <dbReference type="ARBA" id="ARBA00021356"/>
    </source>
</evidence>
<evidence type="ECO:0000256" key="6">
    <source>
        <dbReference type="ARBA" id="ARBA00022723"/>
    </source>
</evidence>
<protein>
    <recommendedName>
        <fullName evidence="3 10">Pyruvate formate-lyase-activating enzyme</fullName>
        <ecNumber evidence="10">1.97.1.4</ecNumber>
    </recommendedName>
</protein>
<evidence type="ECO:0000256" key="7">
    <source>
        <dbReference type="ARBA" id="ARBA00023002"/>
    </source>
</evidence>
<evidence type="ECO:0000256" key="10">
    <source>
        <dbReference type="RuleBase" id="RU362053"/>
    </source>
</evidence>
<keyword evidence="4 10" id="KW-0004">4Fe-4S</keyword>
<evidence type="ECO:0000256" key="8">
    <source>
        <dbReference type="ARBA" id="ARBA00023004"/>
    </source>
</evidence>
<evidence type="ECO:0000256" key="9">
    <source>
        <dbReference type="ARBA" id="ARBA00023014"/>
    </source>
</evidence>
<dbReference type="GO" id="GO:0051539">
    <property type="term" value="F:4 iron, 4 sulfur cluster binding"/>
    <property type="evidence" value="ECO:0007669"/>
    <property type="project" value="UniProtKB-UniRule"/>
</dbReference>
<evidence type="ECO:0000313" key="12">
    <source>
        <dbReference type="EMBL" id="AOT72202.1"/>
    </source>
</evidence>
<comment type="similarity">
    <text evidence="2 10">Belongs to the organic radical-activating enzymes family.</text>
</comment>
<keyword evidence="10" id="KW-0963">Cytoplasm</keyword>
<evidence type="ECO:0000259" key="11">
    <source>
        <dbReference type="PROSITE" id="PS51918"/>
    </source>
</evidence>
<dbReference type="Pfam" id="PF04055">
    <property type="entry name" value="Radical_SAM"/>
    <property type="match status" value="1"/>
</dbReference>
<keyword evidence="5 10" id="KW-0949">S-adenosyl-L-methionine</keyword>
<comment type="catalytic activity">
    <reaction evidence="10">
        <text>glycyl-[formate C-acetyltransferase] + reduced [flavodoxin] + S-adenosyl-L-methionine = glycin-2-yl radical-[formate C-acetyltransferase] + semiquinone [flavodoxin] + 5'-deoxyadenosine + L-methionine + H(+)</text>
        <dbReference type="Rhea" id="RHEA:19225"/>
        <dbReference type="Rhea" id="RHEA-COMP:10622"/>
        <dbReference type="Rhea" id="RHEA-COMP:12190"/>
        <dbReference type="Rhea" id="RHEA-COMP:12191"/>
        <dbReference type="Rhea" id="RHEA-COMP:14480"/>
        <dbReference type="ChEBI" id="CHEBI:15378"/>
        <dbReference type="ChEBI" id="CHEBI:17319"/>
        <dbReference type="ChEBI" id="CHEBI:29947"/>
        <dbReference type="ChEBI" id="CHEBI:32722"/>
        <dbReference type="ChEBI" id="CHEBI:57618"/>
        <dbReference type="ChEBI" id="CHEBI:57844"/>
        <dbReference type="ChEBI" id="CHEBI:59789"/>
        <dbReference type="ChEBI" id="CHEBI:140311"/>
        <dbReference type="EC" id="1.97.1.4"/>
    </reaction>
</comment>
<dbReference type="SFLD" id="SFLDS00029">
    <property type="entry name" value="Radical_SAM"/>
    <property type="match status" value="1"/>
</dbReference>
<dbReference type="GO" id="GO:0046872">
    <property type="term" value="F:metal ion binding"/>
    <property type="evidence" value="ECO:0007669"/>
    <property type="project" value="UniProtKB-UniRule"/>
</dbReference>
<dbReference type="SFLD" id="SFLDG01066">
    <property type="entry name" value="organic_radical-activating_enz"/>
    <property type="match status" value="1"/>
</dbReference>
<dbReference type="NCBIfam" id="TIGR02493">
    <property type="entry name" value="PFLA"/>
    <property type="match status" value="1"/>
</dbReference>
<keyword evidence="8 10" id="KW-0408">Iron</keyword>
<evidence type="ECO:0000256" key="5">
    <source>
        <dbReference type="ARBA" id="ARBA00022691"/>
    </source>
</evidence>
<dbReference type="InterPro" id="IPR013785">
    <property type="entry name" value="Aldolase_TIM"/>
</dbReference>
<gene>
    <name evidence="12" type="ORF">Gferi_23255</name>
</gene>
<dbReference type="PROSITE" id="PS51918">
    <property type="entry name" value="RADICAL_SAM"/>
    <property type="match status" value="1"/>
</dbReference>
<dbReference type="SFLD" id="SFLDG01067">
    <property type="entry name" value="SPASM/twitch_domain_containing"/>
    <property type="match status" value="1"/>
</dbReference>
<comment type="cofactor">
    <cofactor evidence="10">
        <name>[4Fe-4S] cluster</name>
        <dbReference type="ChEBI" id="CHEBI:49883"/>
    </cofactor>
    <text evidence="10">Binds 1 [4Fe-4S] cluster. The cluster is coordinated with 3 cysteines and an exchangeable S-adenosyl-L-methionine.</text>
</comment>
<dbReference type="PANTHER" id="PTHR30352">
    <property type="entry name" value="PYRUVATE FORMATE-LYASE-ACTIVATING ENZYME"/>
    <property type="match status" value="1"/>
</dbReference>
<dbReference type="InterPro" id="IPR012839">
    <property type="entry name" value="Organic_radical_activase"/>
</dbReference>
<dbReference type="EMBL" id="CP017269">
    <property type="protein sequence ID" value="AOT72202.1"/>
    <property type="molecule type" value="Genomic_DNA"/>
</dbReference>
<organism evidence="12 13">
    <name type="scientific">Geosporobacter ferrireducens</name>
    <dbReference type="NCBI Taxonomy" id="1424294"/>
    <lineage>
        <taxon>Bacteria</taxon>
        <taxon>Bacillati</taxon>
        <taxon>Bacillota</taxon>
        <taxon>Clostridia</taxon>
        <taxon>Peptostreptococcales</taxon>
        <taxon>Thermotaleaceae</taxon>
        <taxon>Geosporobacter</taxon>
    </lineage>
</organism>
<dbReference type="Proteomes" id="UP000095743">
    <property type="component" value="Chromosome"/>
</dbReference>
<sequence length="245" mass="28387">MIMPSKARVHSIETCGTVDGPGIRYILFLAGCPLRCKYCHNCDTWKKDIGEVMTIDEIMADVIKYKPYFKFSKGGITVSGGEPTLQWPVLEELFRQCKLEGIHTCLDTSGYCDLENAEKFLPYTDLVLLDIKQINEEKHRILTGVSNKKTLAFAKDLSARKIAMWIRYVVVPGYSDDPKDIEELCRFLKTLNNIERVELLPYHKMGVSKWKEMGLDYELEHVEPPTEEQMKNIREIFEKYDIQTY</sequence>
<dbReference type="InterPro" id="IPR007197">
    <property type="entry name" value="rSAM"/>
</dbReference>
<keyword evidence="12" id="KW-0456">Lyase</keyword>
<evidence type="ECO:0000313" key="13">
    <source>
        <dbReference type="Proteomes" id="UP000095743"/>
    </source>
</evidence>
<keyword evidence="13" id="KW-1185">Reference proteome</keyword>
<dbReference type="NCBIfam" id="TIGR02494">
    <property type="entry name" value="PFLE_PFLC"/>
    <property type="match status" value="1"/>
</dbReference>
<dbReference type="AlphaFoldDB" id="A0A1D8GMX8"/>
<evidence type="ECO:0000256" key="4">
    <source>
        <dbReference type="ARBA" id="ARBA00022485"/>
    </source>
</evidence>
<dbReference type="SUPFAM" id="SSF102114">
    <property type="entry name" value="Radical SAM enzymes"/>
    <property type="match status" value="1"/>
</dbReference>
<proteinExistence type="inferred from homology"/>